<feature type="compositionally biased region" description="Acidic residues" evidence="1">
    <location>
        <begin position="522"/>
        <end position="533"/>
    </location>
</feature>
<dbReference type="GO" id="GO:0005737">
    <property type="term" value="C:cytoplasm"/>
    <property type="evidence" value="ECO:0007669"/>
    <property type="project" value="InterPro"/>
</dbReference>
<dbReference type="InParanoid" id="A9UY54"/>
<evidence type="ECO:0000256" key="1">
    <source>
        <dbReference type="SAM" id="MobiDB-lite"/>
    </source>
</evidence>
<feature type="region of interest" description="Disordered" evidence="1">
    <location>
        <begin position="247"/>
        <end position="268"/>
    </location>
</feature>
<organism evidence="3 4">
    <name type="scientific">Monosiga brevicollis</name>
    <name type="common">Choanoflagellate</name>
    <dbReference type="NCBI Taxonomy" id="81824"/>
    <lineage>
        <taxon>Eukaryota</taxon>
        <taxon>Choanoflagellata</taxon>
        <taxon>Craspedida</taxon>
        <taxon>Salpingoecidae</taxon>
        <taxon>Monosiga</taxon>
    </lineage>
</organism>
<dbReference type="AlphaFoldDB" id="A9UY54"/>
<dbReference type="Pfam" id="PF16746">
    <property type="entry name" value="BAR_3"/>
    <property type="match status" value="1"/>
</dbReference>
<keyword evidence="4" id="KW-1185">Reference proteome</keyword>
<dbReference type="EMBL" id="CH991549">
    <property type="protein sequence ID" value="EDQ89801.1"/>
    <property type="molecule type" value="Genomic_DNA"/>
</dbReference>
<evidence type="ECO:0000313" key="4">
    <source>
        <dbReference type="Proteomes" id="UP000001357"/>
    </source>
</evidence>
<dbReference type="SUPFAM" id="SSF103657">
    <property type="entry name" value="BAR/IMD domain-like"/>
    <property type="match status" value="1"/>
</dbReference>
<proteinExistence type="predicted"/>
<reference evidence="3 4" key="1">
    <citation type="journal article" date="2008" name="Nature">
        <title>The genome of the choanoflagellate Monosiga brevicollis and the origin of metazoans.</title>
        <authorList>
            <consortium name="JGI Sequencing"/>
            <person name="King N."/>
            <person name="Westbrook M.J."/>
            <person name="Young S.L."/>
            <person name="Kuo A."/>
            <person name="Abedin M."/>
            <person name="Chapman J."/>
            <person name="Fairclough S."/>
            <person name="Hellsten U."/>
            <person name="Isogai Y."/>
            <person name="Letunic I."/>
            <person name="Marr M."/>
            <person name="Pincus D."/>
            <person name="Putnam N."/>
            <person name="Rokas A."/>
            <person name="Wright K.J."/>
            <person name="Zuzow R."/>
            <person name="Dirks W."/>
            <person name="Good M."/>
            <person name="Goodstein D."/>
            <person name="Lemons D."/>
            <person name="Li W."/>
            <person name="Lyons J.B."/>
            <person name="Morris A."/>
            <person name="Nichols S."/>
            <person name="Richter D.J."/>
            <person name="Salamov A."/>
            <person name="Bork P."/>
            <person name="Lim W.A."/>
            <person name="Manning G."/>
            <person name="Miller W.T."/>
            <person name="McGinnis W."/>
            <person name="Shapiro H."/>
            <person name="Tjian R."/>
            <person name="Grigoriev I.V."/>
            <person name="Rokhsar D."/>
        </authorList>
    </citation>
    <scope>NUCLEOTIDE SEQUENCE [LARGE SCALE GENOMIC DNA]</scope>
    <source>
        <strain evidence="4">MX1 / ATCC 50154</strain>
    </source>
</reference>
<dbReference type="GeneID" id="5890447"/>
<dbReference type="InterPro" id="IPR011993">
    <property type="entry name" value="PH-like_dom_sf"/>
</dbReference>
<dbReference type="InterPro" id="IPR027267">
    <property type="entry name" value="AH/BAR_dom_sf"/>
</dbReference>
<dbReference type="Proteomes" id="UP000001357">
    <property type="component" value="Unassembled WGS sequence"/>
</dbReference>
<dbReference type="RefSeq" id="XP_001745223.1">
    <property type="nucleotide sequence ID" value="XM_001745171.1"/>
</dbReference>
<name>A9UY54_MONBE</name>
<feature type="compositionally biased region" description="Low complexity" evidence="1">
    <location>
        <begin position="544"/>
        <end position="565"/>
    </location>
</feature>
<dbReference type="PANTHER" id="PTHR46415:SF2">
    <property type="entry name" value="BETA, PUTATIVE-RELATED"/>
    <property type="match status" value="1"/>
</dbReference>
<dbReference type="PANTHER" id="PTHR46415">
    <property type="entry name" value="ADAPTOR PROTEIN, PHOSPHOTYROSINE INTERACTION, PH DOMAIN AND LEUCINE ZIPPER-CONTAINING 2"/>
    <property type="match status" value="1"/>
</dbReference>
<dbReference type="Gene3D" id="1.20.1270.60">
    <property type="entry name" value="Arfaptin homology (AH) domain/BAR domain"/>
    <property type="match status" value="1"/>
</dbReference>
<dbReference type="SUPFAM" id="SSF50729">
    <property type="entry name" value="PH domain-like"/>
    <property type="match status" value="1"/>
</dbReference>
<dbReference type="FunCoup" id="A9UY54">
    <property type="interactions" value="870"/>
</dbReference>
<dbReference type="eggNOG" id="KOG0521">
    <property type="taxonomic scope" value="Eukaryota"/>
</dbReference>
<dbReference type="Gene3D" id="2.30.29.30">
    <property type="entry name" value="Pleckstrin-homology domain (PH domain)/Phosphotyrosine-binding domain (PTB)"/>
    <property type="match status" value="1"/>
</dbReference>
<gene>
    <name evidence="3" type="ORF">MONBRDRAFT_32180</name>
</gene>
<feature type="region of interest" description="Disordered" evidence="1">
    <location>
        <begin position="1"/>
        <end position="26"/>
    </location>
</feature>
<protein>
    <recommendedName>
        <fullName evidence="2">BAR domain-containing protein</fullName>
    </recommendedName>
</protein>
<dbReference type="KEGG" id="mbr:MONBRDRAFT_32180"/>
<feature type="compositionally biased region" description="Polar residues" evidence="1">
    <location>
        <begin position="248"/>
        <end position="268"/>
    </location>
</feature>
<evidence type="ECO:0000259" key="2">
    <source>
        <dbReference type="Pfam" id="PF16746"/>
    </source>
</evidence>
<dbReference type="InterPro" id="IPR047181">
    <property type="entry name" value="DP13A/B"/>
</dbReference>
<dbReference type="OMA" id="QNELCHA"/>
<accession>A9UY54</accession>
<feature type="domain" description="BAR" evidence="2">
    <location>
        <begin position="66"/>
        <end position="230"/>
    </location>
</feature>
<evidence type="ECO:0000313" key="3">
    <source>
        <dbReference type="EMBL" id="EDQ89801.1"/>
    </source>
</evidence>
<dbReference type="InterPro" id="IPR004148">
    <property type="entry name" value="BAR_dom"/>
</dbReference>
<feature type="region of interest" description="Disordered" evidence="1">
    <location>
        <begin position="515"/>
        <end position="573"/>
    </location>
</feature>
<sequence length="573" mass="63843">MAMPEGIPAMTRTGLSQSRVEAPPATPLDLGLRDTLFLPPPARAHLRAFNGRFMQLKSSMLRAEQAMNTFIEGIEQACQGLQQMQECLQGHANSTAQMFTGADPEGWAQRGEARQQALLDGIDNLQNAHEHLRLLATTTRAAVMRDLSELQTQLQRDVIGIHAECIRAQNELCHALQRYGKLPQKKCTEKVRYDHNLDVYRAHKDHHHLLLDYVVQGNAVNQQLPVYFHRVLKQLLQLLNQHLRATGPMSSETADTPRTAHNGTPLTTNGERFQDLLFRLESACLDGALDGARMKEVQQAEAQALKAATDRDYFLDVDENDPFLEQERDSTPNTSATILQSYLFWRQPRRGRNVVGPARWDLVYAVCRNGQLELQDPISGQPQLQQSLFKCRATFEETDDRRFVLHVILPTPGKQQKRIVLQTQNTKMLRTWITVLGSNIQLARTIEQPNARGTAVVYRPELDLEQDEEDDEENSRLRHSLISEAVANWNSTDGVALSLTTQRGTPPNVSYVAAAAGGPGLDDLDDDDDDFEPDASMVDPSLDAPEAIAEGSASASASARASSAALPRRVNPF</sequence>